<dbReference type="Gene3D" id="3.90.280.10">
    <property type="entry name" value="PEBP-like"/>
    <property type="match status" value="1"/>
</dbReference>
<dbReference type="PANTHER" id="PTHR11362">
    <property type="entry name" value="PHOSPHATIDYLETHANOLAMINE-BINDING PROTEIN"/>
    <property type="match status" value="1"/>
</dbReference>
<dbReference type="EMBL" id="MU006123">
    <property type="protein sequence ID" value="KAF2834242.1"/>
    <property type="molecule type" value="Genomic_DNA"/>
</dbReference>
<comment type="function">
    <text evidence="3">Component of the mitochondrial ribosome (mitoribosome), a dedicated translation machinery responsible for the synthesis of mitochondrial genome-encoded proteins, including at least some of the essential transmembrane subunits of the mitochondrial respiratory chain. The mitoribosomes are attached to the mitochondrial inner membrane and translation products are cotranslationally integrated into the membrane.</text>
</comment>
<dbReference type="Pfam" id="PF01161">
    <property type="entry name" value="PBP"/>
    <property type="match status" value="1"/>
</dbReference>
<comment type="caution">
    <text evidence="6">The sequence shown here is derived from an EMBL/GenBank/DDBJ whole genome shotgun (WGS) entry which is preliminary data.</text>
</comment>
<accession>A0A9P4S0R3</accession>
<dbReference type="GO" id="GO:0005739">
    <property type="term" value="C:mitochondrion"/>
    <property type="evidence" value="ECO:0007669"/>
    <property type="project" value="UniProtKB-SubCell"/>
</dbReference>
<organism evidence="6 7">
    <name type="scientific">Patellaria atrata CBS 101060</name>
    <dbReference type="NCBI Taxonomy" id="1346257"/>
    <lineage>
        <taxon>Eukaryota</taxon>
        <taxon>Fungi</taxon>
        <taxon>Dikarya</taxon>
        <taxon>Ascomycota</taxon>
        <taxon>Pezizomycotina</taxon>
        <taxon>Dothideomycetes</taxon>
        <taxon>Dothideomycetes incertae sedis</taxon>
        <taxon>Patellariales</taxon>
        <taxon>Patellariaceae</taxon>
        <taxon>Patellaria</taxon>
    </lineage>
</organism>
<reference evidence="6" key="1">
    <citation type="journal article" date="2020" name="Stud. Mycol.">
        <title>101 Dothideomycetes genomes: a test case for predicting lifestyles and emergence of pathogens.</title>
        <authorList>
            <person name="Haridas S."/>
            <person name="Albert R."/>
            <person name="Binder M."/>
            <person name="Bloem J."/>
            <person name="Labutti K."/>
            <person name="Salamov A."/>
            <person name="Andreopoulos B."/>
            <person name="Baker S."/>
            <person name="Barry K."/>
            <person name="Bills G."/>
            <person name="Bluhm B."/>
            <person name="Cannon C."/>
            <person name="Castanera R."/>
            <person name="Culley D."/>
            <person name="Daum C."/>
            <person name="Ezra D."/>
            <person name="Gonzalez J."/>
            <person name="Henrissat B."/>
            <person name="Kuo A."/>
            <person name="Liang C."/>
            <person name="Lipzen A."/>
            <person name="Lutzoni F."/>
            <person name="Magnuson J."/>
            <person name="Mondo S."/>
            <person name="Nolan M."/>
            <person name="Ohm R."/>
            <person name="Pangilinan J."/>
            <person name="Park H.-J."/>
            <person name="Ramirez L."/>
            <person name="Alfaro M."/>
            <person name="Sun H."/>
            <person name="Tritt A."/>
            <person name="Yoshinaga Y."/>
            <person name="Zwiers L.-H."/>
            <person name="Turgeon B."/>
            <person name="Goodwin S."/>
            <person name="Spatafora J."/>
            <person name="Crous P."/>
            <person name="Grigoriev I."/>
        </authorList>
    </citation>
    <scope>NUCLEOTIDE SEQUENCE</scope>
    <source>
        <strain evidence="6">CBS 101060</strain>
    </source>
</reference>
<dbReference type="PANTHER" id="PTHR11362:SF82">
    <property type="entry name" value="PHOSPHATIDYLETHANOLAMINE-BINDING PROTEIN 4"/>
    <property type="match status" value="1"/>
</dbReference>
<evidence type="ECO:0000313" key="6">
    <source>
        <dbReference type="EMBL" id="KAF2834242.1"/>
    </source>
</evidence>
<dbReference type="OrthoDB" id="2153661at2759"/>
<evidence type="ECO:0000313" key="7">
    <source>
        <dbReference type="Proteomes" id="UP000799429"/>
    </source>
</evidence>
<evidence type="ECO:0000256" key="3">
    <source>
        <dbReference type="ARBA" id="ARBA00037226"/>
    </source>
</evidence>
<dbReference type="InterPro" id="IPR035810">
    <property type="entry name" value="PEBP_euk"/>
</dbReference>
<keyword evidence="2" id="KW-0496">Mitochondrion</keyword>
<gene>
    <name evidence="6" type="ORF">M501DRAFT_1001400</name>
</gene>
<proteinExistence type="inferred from homology"/>
<dbReference type="CDD" id="cd00866">
    <property type="entry name" value="PEBP_euk"/>
    <property type="match status" value="1"/>
</dbReference>
<evidence type="ECO:0000256" key="5">
    <source>
        <dbReference type="ARBA" id="ARBA00039444"/>
    </source>
</evidence>
<evidence type="ECO:0000256" key="4">
    <source>
        <dbReference type="ARBA" id="ARBA00038016"/>
    </source>
</evidence>
<evidence type="ECO:0000256" key="2">
    <source>
        <dbReference type="ARBA" id="ARBA00023128"/>
    </source>
</evidence>
<comment type="similarity">
    <text evidence="4">Belongs to the phosphatidylethanolamine-binding protein family. Mitochondrion-specific ribosomal protein mL38 subfamily.</text>
</comment>
<feature type="non-terminal residue" evidence="6">
    <location>
        <position position="1"/>
    </location>
</feature>
<sequence>MHIVPDVLPAIDPSVDVNISYGKTTIQPGEFIDSAVSVIPPKLHAQVFDKGERLVTVVLVDSDVPNLAEDKFDYRCHFIAANVLLSPTINYIALDKLSDDKVVIPWLPPYAQKGSPYHRLSLFLLQQPEGVQLDVAAQQARTKRDNFKLRSYIDKYLLHPIGVTLFRTQWDENMAKVMRDAGLEGSGIELKRERVQPLPYKKKDGARYR</sequence>
<dbReference type="InterPro" id="IPR036610">
    <property type="entry name" value="PEBP-like_sf"/>
</dbReference>
<dbReference type="FunFam" id="3.90.280.10:FF:000004">
    <property type="entry name" value="Mitochondrial large ribosomal subunit YmL35"/>
    <property type="match status" value="1"/>
</dbReference>
<protein>
    <recommendedName>
        <fullName evidence="5">Large ribosomal subunit protein mL38</fullName>
    </recommendedName>
</protein>
<dbReference type="AlphaFoldDB" id="A0A9P4S0R3"/>
<name>A0A9P4S0R3_9PEZI</name>
<dbReference type="SUPFAM" id="SSF49777">
    <property type="entry name" value="PEBP-like"/>
    <property type="match status" value="1"/>
</dbReference>
<comment type="subcellular location">
    <subcellularLocation>
        <location evidence="1">Mitochondrion</location>
    </subcellularLocation>
</comment>
<keyword evidence="7" id="KW-1185">Reference proteome</keyword>
<evidence type="ECO:0000256" key="1">
    <source>
        <dbReference type="ARBA" id="ARBA00004173"/>
    </source>
</evidence>
<dbReference type="Proteomes" id="UP000799429">
    <property type="component" value="Unassembled WGS sequence"/>
</dbReference>
<dbReference type="InterPro" id="IPR008914">
    <property type="entry name" value="PEBP"/>
</dbReference>